<comment type="caution">
    <text evidence="2">The sequence shown here is derived from an EMBL/GenBank/DDBJ whole genome shotgun (WGS) entry which is preliminary data.</text>
</comment>
<dbReference type="Proteomes" id="UP001234178">
    <property type="component" value="Unassembled WGS sequence"/>
</dbReference>
<accession>A0ABR0AAI7</accession>
<evidence type="ECO:0000313" key="3">
    <source>
        <dbReference type="Proteomes" id="UP001234178"/>
    </source>
</evidence>
<evidence type="ECO:0000313" key="2">
    <source>
        <dbReference type="EMBL" id="KAK4022094.1"/>
    </source>
</evidence>
<evidence type="ECO:0000259" key="1">
    <source>
        <dbReference type="PROSITE" id="PS50994"/>
    </source>
</evidence>
<proteinExistence type="predicted"/>
<name>A0ABR0AAI7_9CRUS</name>
<dbReference type="PANTHER" id="PTHR46791:SF5">
    <property type="entry name" value="CLR5 DOMAIN-CONTAINING PROTEIN-RELATED"/>
    <property type="match status" value="1"/>
</dbReference>
<dbReference type="Pfam" id="PF24764">
    <property type="entry name" value="rva_4"/>
    <property type="match status" value="1"/>
</dbReference>
<dbReference type="PROSITE" id="PS50994">
    <property type="entry name" value="INTEGRASE"/>
    <property type="match status" value="1"/>
</dbReference>
<dbReference type="InterPro" id="IPR036397">
    <property type="entry name" value="RNaseH_sf"/>
</dbReference>
<dbReference type="InterPro" id="IPR012337">
    <property type="entry name" value="RNaseH-like_sf"/>
</dbReference>
<feature type="domain" description="Integrase catalytic" evidence="1">
    <location>
        <begin position="1"/>
        <end position="173"/>
    </location>
</feature>
<gene>
    <name evidence="2" type="ORF">OUZ56_007581</name>
</gene>
<dbReference type="InterPro" id="IPR058913">
    <property type="entry name" value="Integrase_dom_put"/>
</dbReference>
<keyword evidence="3" id="KW-1185">Reference proteome</keyword>
<sequence>MWHMDGFHKFDGWGFVHGIVDGHSKAIVGMQVSDNTRLTVVKLLHSSCIIWGTTACLRTDRGGENVLATDYMLKMRGVNRFSFFAGSSMRNQRIERQWRDTNQRGVRPLLNTDMENAGVIQSDSELDLFILHQVATNLFQRTLETYLDSWNNHPQLQEEGQFLRPRVELLQDDVLHLPDNFNDMEYLESIVGQFRQAREVPKFTIPLNAEEFVELHQIVNPQSVKLDNLSSTPLVGLYVATTKSFLGGSTISLFLVLTSRETIMLFFEFGNDPSSVETIGFNVSKEILYSCRYLDSDHGLY</sequence>
<protein>
    <recommendedName>
        <fullName evidence="1">Integrase catalytic domain-containing protein</fullName>
    </recommendedName>
</protein>
<dbReference type="PANTHER" id="PTHR46791">
    <property type="entry name" value="EXPRESSED PROTEIN"/>
    <property type="match status" value="1"/>
</dbReference>
<dbReference type="EMBL" id="JAOYFB010000037">
    <property type="protein sequence ID" value="KAK4022094.1"/>
    <property type="molecule type" value="Genomic_DNA"/>
</dbReference>
<reference evidence="2 3" key="1">
    <citation type="journal article" date="2023" name="Nucleic Acids Res.">
        <title>The hologenome of Daphnia magna reveals possible DNA methylation and microbiome-mediated evolution of the host genome.</title>
        <authorList>
            <person name="Chaturvedi A."/>
            <person name="Li X."/>
            <person name="Dhandapani V."/>
            <person name="Marshall H."/>
            <person name="Kissane S."/>
            <person name="Cuenca-Cambronero M."/>
            <person name="Asole G."/>
            <person name="Calvet F."/>
            <person name="Ruiz-Romero M."/>
            <person name="Marangio P."/>
            <person name="Guigo R."/>
            <person name="Rago D."/>
            <person name="Mirbahai L."/>
            <person name="Eastwood N."/>
            <person name="Colbourne J.K."/>
            <person name="Zhou J."/>
            <person name="Mallon E."/>
            <person name="Orsini L."/>
        </authorList>
    </citation>
    <scope>NUCLEOTIDE SEQUENCE [LARGE SCALE GENOMIC DNA]</scope>
    <source>
        <strain evidence="2">LRV0_1</strain>
    </source>
</reference>
<dbReference type="InterPro" id="IPR001584">
    <property type="entry name" value="Integrase_cat-core"/>
</dbReference>
<organism evidence="2 3">
    <name type="scientific">Daphnia magna</name>
    <dbReference type="NCBI Taxonomy" id="35525"/>
    <lineage>
        <taxon>Eukaryota</taxon>
        <taxon>Metazoa</taxon>
        <taxon>Ecdysozoa</taxon>
        <taxon>Arthropoda</taxon>
        <taxon>Crustacea</taxon>
        <taxon>Branchiopoda</taxon>
        <taxon>Diplostraca</taxon>
        <taxon>Cladocera</taxon>
        <taxon>Anomopoda</taxon>
        <taxon>Daphniidae</taxon>
        <taxon>Daphnia</taxon>
    </lineage>
</organism>
<dbReference type="SUPFAM" id="SSF53098">
    <property type="entry name" value="Ribonuclease H-like"/>
    <property type="match status" value="1"/>
</dbReference>
<dbReference type="Gene3D" id="3.30.420.10">
    <property type="entry name" value="Ribonuclease H-like superfamily/Ribonuclease H"/>
    <property type="match status" value="1"/>
</dbReference>